<accession>A0A6N8IIG3</accession>
<name>A0A6N8IIG3_9ACTN</name>
<organism evidence="4 5">
    <name type="scientific">Gordonibacter urolithinfaciens</name>
    <dbReference type="NCBI Taxonomy" id="1335613"/>
    <lineage>
        <taxon>Bacteria</taxon>
        <taxon>Bacillati</taxon>
        <taxon>Actinomycetota</taxon>
        <taxon>Coriobacteriia</taxon>
        <taxon>Eggerthellales</taxon>
        <taxon>Eggerthellaceae</taxon>
        <taxon>Gordonibacter</taxon>
    </lineage>
</organism>
<keyword evidence="5" id="KW-1185">Reference proteome</keyword>
<evidence type="ECO:0000259" key="3">
    <source>
        <dbReference type="Pfam" id="PF13193"/>
    </source>
</evidence>
<protein>
    <submittedName>
        <fullName evidence="4">AMP-binding protein</fullName>
    </submittedName>
</protein>
<keyword evidence="1" id="KW-0436">Ligase</keyword>
<proteinExistence type="predicted"/>
<dbReference type="InterPro" id="IPR020845">
    <property type="entry name" value="AMP-binding_CS"/>
</dbReference>
<feature type="domain" description="AMP-binding enzyme C-terminal" evidence="3">
    <location>
        <begin position="459"/>
        <end position="538"/>
    </location>
</feature>
<comment type="caution">
    <text evidence="4">The sequence shown here is derived from an EMBL/GenBank/DDBJ whole genome shotgun (WGS) entry which is preliminary data.</text>
</comment>
<dbReference type="InterPro" id="IPR050237">
    <property type="entry name" value="ATP-dep_AMP-bd_enzyme"/>
</dbReference>
<dbReference type="InterPro" id="IPR045851">
    <property type="entry name" value="AMP-bd_C_sf"/>
</dbReference>
<evidence type="ECO:0000313" key="4">
    <source>
        <dbReference type="EMBL" id="MVN15532.1"/>
    </source>
</evidence>
<dbReference type="SUPFAM" id="SSF56801">
    <property type="entry name" value="Acetyl-CoA synthetase-like"/>
    <property type="match status" value="1"/>
</dbReference>
<feature type="domain" description="AMP-dependent synthetase/ligase" evidence="2">
    <location>
        <begin position="47"/>
        <end position="408"/>
    </location>
</feature>
<evidence type="ECO:0000256" key="1">
    <source>
        <dbReference type="ARBA" id="ARBA00022598"/>
    </source>
</evidence>
<dbReference type="PANTHER" id="PTHR43767">
    <property type="entry name" value="LONG-CHAIN-FATTY-ACID--COA LIGASE"/>
    <property type="match status" value="1"/>
</dbReference>
<dbReference type="InterPro" id="IPR000873">
    <property type="entry name" value="AMP-dep_synth/lig_dom"/>
</dbReference>
<dbReference type="FunFam" id="2.30.38.10:FF:000003">
    <property type="entry name" value="Vibriobactin-specific 2,3-dihydroxybenzoate-AMP ligase"/>
    <property type="match status" value="1"/>
</dbReference>
<dbReference type="Gene3D" id="2.30.38.10">
    <property type="entry name" value="Luciferase, Domain 3"/>
    <property type="match status" value="1"/>
</dbReference>
<reference evidence="4 5" key="1">
    <citation type="submission" date="2019-11" db="EMBL/GenBank/DDBJ databases">
        <title>Whole genome shotgun sequencing (WGS) data from Adlercreutzia equolifaciens ResAG-91, Eggerthella lenta MRI-F36, MRI-F37, MRI-F40, ResAG-49, ResAG-88, ResAG-121, ResAG-145, and Gordonibacter sp. ResAG-5, ResAG-26, ResAG-43, ResAG-50, ResAG-59.</title>
        <authorList>
            <person name="Stoll D.A."/>
            <person name="Danylec N."/>
            <person name="Franz C.M.A.P."/>
            <person name="Huch M."/>
        </authorList>
    </citation>
    <scope>NUCLEOTIDE SEQUENCE [LARGE SCALE GENOMIC DNA]</scope>
    <source>
        <strain evidence="4 5">ResAG-59</strain>
    </source>
</reference>
<dbReference type="PROSITE" id="PS00455">
    <property type="entry name" value="AMP_BINDING"/>
    <property type="match status" value="1"/>
</dbReference>
<dbReference type="GO" id="GO:0016878">
    <property type="term" value="F:acid-thiol ligase activity"/>
    <property type="evidence" value="ECO:0007669"/>
    <property type="project" value="UniProtKB-ARBA"/>
</dbReference>
<dbReference type="EMBL" id="WPOC01000013">
    <property type="protein sequence ID" value="MVN15532.1"/>
    <property type="molecule type" value="Genomic_DNA"/>
</dbReference>
<dbReference type="Pfam" id="PF13193">
    <property type="entry name" value="AMP-binding_C"/>
    <property type="match status" value="1"/>
</dbReference>
<dbReference type="Gene3D" id="3.30.300.30">
    <property type="match status" value="1"/>
</dbReference>
<dbReference type="PANTHER" id="PTHR43767:SF1">
    <property type="entry name" value="NONRIBOSOMAL PEPTIDE SYNTHASE PES1 (EUROFUNG)-RELATED"/>
    <property type="match status" value="1"/>
</dbReference>
<evidence type="ECO:0000313" key="5">
    <source>
        <dbReference type="Proteomes" id="UP000468327"/>
    </source>
</evidence>
<dbReference type="InterPro" id="IPR025110">
    <property type="entry name" value="AMP-bd_C"/>
</dbReference>
<sequence>MRGVFSLAKHPEHVLLEGVVPFPEHLAQLYREKGYWRGETIADMLFNSVERYFDRIAVIDGAESVTYAQLGQRVLSLSRGFQELGIGRFDRVVVQLPNVAAYFEVVFALFELGAVPVFALAAHRKAEIEYFCSFSEAKAYITVDKYGGFDYEALSVEIKAEVPTIENVIIVDVSNGLSRFSQLYQEPRCHELYCSPADVAFLQLSGGTTGKPKLIPRTHDDYLYTVRESARICGLSSGSVHLTSLPIAHNYTMSSPGILGCLFAGATTVLAHDGNPEIAFPLIEKHRITSASLVPPVALLWLNSPLVGEFDLSSLAVLQVGGAKLSEEAARRIKPVLGCRLQQVFGMAEGLVNYTRLDDEDEVVVTKQGLRISPDDEILVVDDDGVPVRNGQAGNLLVRGPYTIRGYYKAPDQNKKDFNPEGFYRTGDVVIQDDHGYLTVVGRKKDQINRGGEKVAPEEVENLLLSHAYVHDASVVGIPNDLLGEKVKAFVILKADADASEVTPFKLKKFLRTKGIAEFKVPDEFEIVEKFPETFVGKVSKKAQRNA</sequence>
<evidence type="ECO:0000259" key="2">
    <source>
        <dbReference type="Pfam" id="PF00501"/>
    </source>
</evidence>
<dbReference type="Proteomes" id="UP000468327">
    <property type="component" value="Unassembled WGS sequence"/>
</dbReference>
<dbReference type="Pfam" id="PF00501">
    <property type="entry name" value="AMP-binding"/>
    <property type="match status" value="1"/>
</dbReference>
<gene>
    <name evidence="4" type="ORF">GO738_09300</name>
</gene>
<dbReference type="Gene3D" id="3.40.50.980">
    <property type="match status" value="2"/>
</dbReference>
<dbReference type="AlphaFoldDB" id="A0A6N8IIG3"/>